<reference evidence="1 2" key="1">
    <citation type="journal article" date="2017" name="Genome Announc.">
        <title>Draft Genome Sequence of Romboutsia maritimum sp. nov. Strain CCRI-22766(T), Isolated from Coastal Estuarine Mud.</title>
        <authorList>
            <person name="Maheux A.F."/>
            <person name="Boudreau D.K."/>
            <person name="Berube E."/>
            <person name="Boissinot M."/>
            <person name="Raymond F."/>
            <person name="Brodeur S."/>
            <person name="Corbeil J."/>
            <person name="Brightwell G."/>
            <person name="Broda D."/>
            <person name="Omar R.F."/>
            <person name="Bergeron M.G."/>
        </authorList>
    </citation>
    <scope>NUCLEOTIDE SEQUENCE [LARGE SCALE GENOMIC DNA]</scope>
    <source>
        <strain evidence="1 2">CCRI-22766</strain>
    </source>
</reference>
<keyword evidence="2" id="KW-1185">Reference proteome</keyword>
<dbReference type="Pfam" id="PF02583">
    <property type="entry name" value="Trns_repr_metal"/>
    <property type="match status" value="1"/>
</dbReference>
<dbReference type="InterPro" id="IPR038390">
    <property type="entry name" value="Metal_Tscrpt_repr_sf"/>
</dbReference>
<dbReference type="EMBL" id="NOJZ02000004">
    <property type="protein sequence ID" value="RDY24312.1"/>
    <property type="molecule type" value="Genomic_DNA"/>
</dbReference>
<dbReference type="RefSeq" id="WP_095406086.1">
    <property type="nucleotide sequence ID" value="NZ_NOJZ02000004.1"/>
</dbReference>
<dbReference type="PANTHER" id="PTHR33677">
    <property type="entry name" value="TRANSCRIPTIONAL REPRESSOR FRMR-RELATED"/>
    <property type="match status" value="1"/>
</dbReference>
<dbReference type="Proteomes" id="UP000243494">
    <property type="component" value="Unassembled WGS sequence"/>
</dbReference>
<protein>
    <submittedName>
        <fullName evidence="1">Metal-sensitive transcriptional repressor</fullName>
    </submittedName>
</protein>
<dbReference type="GO" id="GO:0046872">
    <property type="term" value="F:metal ion binding"/>
    <property type="evidence" value="ECO:0007669"/>
    <property type="project" value="InterPro"/>
</dbReference>
<evidence type="ECO:0000313" key="1">
    <source>
        <dbReference type="EMBL" id="RDY24312.1"/>
    </source>
</evidence>
<name>A0A371IUZ7_9FIRM</name>
<organism evidence="1 2">
    <name type="scientific">Romboutsia maritimum</name>
    <dbReference type="NCBI Taxonomy" id="2020948"/>
    <lineage>
        <taxon>Bacteria</taxon>
        <taxon>Bacillati</taxon>
        <taxon>Bacillota</taxon>
        <taxon>Clostridia</taxon>
        <taxon>Peptostreptococcales</taxon>
        <taxon>Peptostreptococcaceae</taxon>
        <taxon>Romboutsia</taxon>
    </lineage>
</organism>
<dbReference type="OrthoDB" id="9811244at2"/>
<gene>
    <name evidence="1" type="ORF">CHF27_004305</name>
</gene>
<dbReference type="InterPro" id="IPR003735">
    <property type="entry name" value="Metal_Tscrpt_repr"/>
</dbReference>
<dbReference type="PANTHER" id="PTHR33677:SF3">
    <property type="entry name" value="COPPER-SENSING TRANSCRIPTIONAL REPRESSOR RICR"/>
    <property type="match status" value="1"/>
</dbReference>
<dbReference type="AlphaFoldDB" id="A0A371IUZ7"/>
<sequence>MKECMDVKSIQTRLKKVEGQIRGISNMTEKEIPCEDILIQIGSAKAALHKIGQIILEGHLQHCVRDGVEHGDAEKTLRDLSKAVEYFSRMI</sequence>
<accession>A0A371IUZ7</accession>
<dbReference type="Gene3D" id="1.20.58.1000">
    <property type="entry name" value="Metal-sensitive repressor, helix protomer"/>
    <property type="match status" value="1"/>
</dbReference>
<dbReference type="GO" id="GO:0045892">
    <property type="term" value="P:negative regulation of DNA-templated transcription"/>
    <property type="evidence" value="ECO:0007669"/>
    <property type="project" value="UniProtKB-ARBA"/>
</dbReference>
<proteinExistence type="predicted"/>
<evidence type="ECO:0000313" key="2">
    <source>
        <dbReference type="Proteomes" id="UP000243494"/>
    </source>
</evidence>
<dbReference type="GO" id="GO:0003677">
    <property type="term" value="F:DNA binding"/>
    <property type="evidence" value="ECO:0007669"/>
    <property type="project" value="InterPro"/>
</dbReference>
<comment type="caution">
    <text evidence="1">The sequence shown here is derived from an EMBL/GenBank/DDBJ whole genome shotgun (WGS) entry which is preliminary data.</text>
</comment>